<protein>
    <submittedName>
        <fullName evidence="1">Uncharacterized protein</fullName>
    </submittedName>
</protein>
<organism evidence="1 2">
    <name type="scientific">Dehalococcoides mccartyi (strain CBDB1)</name>
    <dbReference type="NCBI Taxonomy" id="255470"/>
    <lineage>
        <taxon>Bacteria</taxon>
        <taxon>Bacillati</taxon>
        <taxon>Chloroflexota</taxon>
        <taxon>Dehalococcoidia</taxon>
        <taxon>Dehalococcoidales</taxon>
        <taxon>Dehalococcoidaceae</taxon>
        <taxon>Dehalococcoides</taxon>
    </lineage>
</organism>
<dbReference type="AlphaFoldDB" id="A0A916KMX6"/>
<proteinExistence type="predicted"/>
<dbReference type="Proteomes" id="UP000000433">
    <property type="component" value="Chromosome"/>
</dbReference>
<keyword evidence="2" id="KW-1185">Reference proteome</keyword>
<gene>
    <name evidence="1" type="ordered locus">cbdbA1233</name>
</gene>
<dbReference type="EMBL" id="AJ965256">
    <property type="protein sequence ID" value="CAI83301.1"/>
    <property type="molecule type" value="Genomic_DNA"/>
</dbReference>
<sequence>MEAVNSGVDMINNISPESRMTRNGYLAILGNAGISIACINPRGYVLRVNNKNEELPKCSGHEYLNEPECFGIQVLSGTCKYRLVNIKGQTSITGMPVIDNAVIYPAGITFPESQTSTVRGDYREYQIILHKITVGGIFICPEKRVTTECNAELFNPIGPIGLRVNNKQNREVFPEDWQAEICRRYFDTAKADSYDLAEGEFVTCEGGLLTLKIAQHRIFLQGTVYIQSTLRGVSGYNRFGNN</sequence>
<dbReference type="KEGG" id="deh:cbdbA1233"/>
<accession>A0A916KMX6</accession>
<evidence type="ECO:0000313" key="2">
    <source>
        <dbReference type="Proteomes" id="UP000000433"/>
    </source>
</evidence>
<reference evidence="1 2" key="1">
    <citation type="journal article" date="2005" name="Nat. Biotechnol.">
        <title>Genome sequence of the chlorinated compound-respiring bacterium Dehalococcoides species strain CBDB1.</title>
        <authorList>
            <person name="Kube M."/>
            <person name="Beck A."/>
            <person name="Zinder S.H."/>
            <person name="Kuhl H."/>
            <person name="Reinhardt R."/>
            <person name="Adrian L."/>
        </authorList>
    </citation>
    <scope>NUCLEOTIDE SEQUENCE [LARGE SCALE GENOMIC DNA]</scope>
    <source>
        <strain evidence="1 2">CBDB1</strain>
    </source>
</reference>
<evidence type="ECO:0000313" key="1">
    <source>
        <dbReference type="EMBL" id="CAI83301.1"/>
    </source>
</evidence>
<name>A0A916KMX6_DEHMC</name>